<dbReference type="InterPro" id="IPR004401">
    <property type="entry name" value="YbaB/EbfC"/>
</dbReference>
<proteinExistence type="predicted"/>
<dbReference type="AlphaFoldDB" id="A0A848KKV5"/>
<evidence type="ECO:0000313" key="1">
    <source>
        <dbReference type="EMBL" id="NMN99723.1"/>
    </source>
</evidence>
<protein>
    <submittedName>
        <fullName evidence="1">YbaB/EbfC family nucleoid-associated protein</fullName>
    </submittedName>
</protein>
<gene>
    <name evidence="1" type="ORF">HH308_00645</name>
</gene>
<dbReference type="InterPro" id="IPR036894">
    <property type="entry name" value="YbaB-like_sf"/>
</dbReference>
<keyword evidence="2" id="KW-1185">Reference proteome</keyword>
<dbReference type="Pfam" id="PF02575">
    <property type="entry name" value="YbaB_DNA_bd"/>
    <property type="match status" value="1"/>
</dbReference>
<accession>A0A848KKV5</accession>
<dbReference type="SUPFAM" id="SSF82607">
    <property type="entry name" value="YbaB-like"/>
    <property type="match status" value="1"/>
</dbReference>
<dbReference type="Gene3D" id="3.30.1310.10">
    <property type="entry name" value="Nucleoid-associated protein YbaB-like domain"/>
    <property type="match status" value="1"/>
</dbReference>
<comment type="caution">
    <text evidence="1">The sequence shown here is derived from an EMBL/GenBank/DDBJ whole genome shotgun (WGS) entry which is preliminary data.</text>
</comment>
<organism evidence="1 2">
    <name type="scientific">Gordonia asplenii</name>
    <dbReference type="NCBI Taxonomy" id="2725283"/>
    <lineage>
        <taxon>Bacteria</taxon>
        <taxon>Bacillati</taxon>
        <taxon>Actinomycetota</taxon>
        <taxon>Actinomycetes</taxon>
        <taxon>Mycobacteriales</taxon>
        <taxon>Gordoniaceae</taxon>
        <taxon>Gordonia</taxon>
    </lineage>
</organism>
<dbReference type="Proteomes" id="UP000550729">
    <property type="component" value="Unassembled WGS sequence"/>
</dbReference>
<dbReference type="GO" id="GO:0003677">
    <property type="term" value="F:DNA binding"/>
    <property type="evidence" value="ECO:0007669"/>
    <property type="project" value="InterPro"/>
</dbReference>
<name>A0A848KKV5_9ACTN</name>
<dbReference type="EMBL" id="JABBNB010000001">
    <property type="protein sequence ID" value="NMN99723.1"/>
    <property type="molecule type" value="Genomic_DNA"/>
</dbReference>
<sequence length="103" mass="11293">MRTELAGRRAEFDRLAEATSRLTADAASRDQLVSVQINARGLLRSLRIEPAALRRYRADQLAAEILALVQAADEKIAAVRNRMIAATVQEGNDYSQQPGGQSQ</sequence>
<reference evidence="1 2" key="1">
    <citation type="submission" date="2020-04" db="EMBL/GenBank/DDBJ databases">
        <title>Gordonia sp. nov. TBRC 11910.</title>
        <authorList>
            <person name="Suriyachadkun C."/>
        </authorList>
    </citation>
    <scope>NUCLEOTIDE SEQUENCE [LARGE SCALE GENOMIC DNA]</scope>
    <source>
        <strain evidence="1 2">TBRC 11910</strain>
    </source>
</reference>
<evidence type="ECO:0000313" key="2">
    <source>
        <dbReference type="Proteomes" id="UP000550729"/>
    </source>
</evidence>